<sequence>APTSKRKHGRLSNANDESRQQTHNPRKRRKGHQEDPPYRVEEIEGVNEDEEWDEEGEGEGEGDELDSMLAAFDPKALANIFSGTISLSGPKATRSAHT</sequence>
<evidence type="ECO:0000313" key="2">
    <source>
        <dbReference type="EMBL" id="KAH0557128.1"/>
    </source>
</evidence>
<evidence type="ECO:0000256" key="1">
    <source>
        <dbReference type="SAM" id="MobiDB-lite"/>
    </source>
</evidence>
<dbReference type="EMBL" id="JAGHQM010000901">
    <property type="protein sequence ID" value="KAH0557128.1"/>
    <property type="molecule type" value="Genomic_DNA"/>
</dbReference>
<protein>
    <submittedName>
        <fullName evidence="2">Uncharacterized protein</fullName>
    </submittedName>
</protein>
<proteinExistence type="predicted"/>
<organism evidence="2 3">
    <name type="scientific">Trichoglossum hirsutum</name>
    <dbReference type="NCBI Taxonomy" id="265104"/>
    <lineage>
        <taxon>Eukaryota</taxon>
        <taxon>Fungi</taxon>
        <taxon>Dikarya</taxon>
        <taxon>Ascomycota</taxon>
        <taxon>Pezizomycotina</taxon>
        <taxon>Geoglossomycetes</taxon>
        <taxon>Geoglossales</taxon>
        <taxon>Geoglossaceae</taxon>
        <taxon>Trichoglossum</taxon>
    </lineage>
</organism>
<feature type="region of interest" description="Disordered" evidence="1">
    <location>
        <begin position="1"/>
        <end position="67"/>
    </location>
</feature>
<comment type="caution">
    <text evidence="2">The sequence shown here is derived from an EMBL/GenBank/DDBJ whole genome shotgun (WGS) entry which is preliminary data.</text>
</comment>
<name>A0A9P8LA54_9PEZI</name>
<dbReference type="Proteomes" id="UP000750711">
    <property type="component" value="Unassembled WGS sequence"/>
</dbReference>
<keyword evidence="3" id="KW-1185">Reference proteome</keyword>
<reference evidence="2" key="1">
    <citation type="submission" date="2021-03" db="EMBL/GenBank/DDBJ databases">
        <title>Comparative genomics and phylogenomic investigation of the class Geoglossomycetes provide insights into ecological specialization and systematics.</title>
        <authorList>
            <person name="Melie T."/>
            <person name="Pirro S."/>
            <person name="Miller A.N."/>
            <person name="Quandt A."/>
        </authorList>
    </citation>
    <scope>NUCLEOTIDE SEQUENCE</scope>
    <source>
        <strain evidence="2">CAQ_001_2017</strain>
    </source>
</reference>
<feature type="non-terminal residue" evidence="2">
    <location>
        <position position="1"/>
    </location>
</feature>
<accession>A0A9P8LA54</accession>
<feature type="compositionally biased region" description="Basic residues" evidence="1">
    <location>
        <begin position="1"/>
        <end position="10"/>
    </location>
</feature>
<evidence type="ECO:0000313" key="3">
    <source>
        <dbReference type="Proteomes" id="UP000750711"/>
    </source>
</evidence>
<feature type="compositionally biased region" description="Acidic residues" evidence="1">
    <location>
        <begin position="43"/>
        <end position="66"/>
    </location>
</feature>
<feature type="compositionally biased region" description="Basic and acidic residues" evidence="1">
    <location>
        <begin position="32"/>
        <end position="42"/>
    </location>
</feature>
<dbReference type="AlphaFoldDB" id="A0A9P8LA54"/>
<gene>
    <name evidence="2" type="ORF">GP486_005078</name>
</gene>